<organism evidence="1 2">
    <name type="scientific">Chitinophaga costaii</name>
    <dbReference type="NCBI Taxonomy" id="1335309"/>
    <lineage>
        <taxon>Bacteria</taxon>
        <taxon>Pseudomonadati</taxon>
        <taxon>Bacteroidota</taxon>
        <taxon>Chitinophagia</taxon>
        <taxon>Chitinophagales</taxon>
        <taxon>Chitinophagaceae</taxon>
        <taxon>Chitinophaga</taxon>
    </lineage>
</organism>
<dbReference type="Gene3D" id="1.25.40.390">
    <property type="match status" value="1"/>
</dbReference>
<dbReference type="EMBL" id="FMAR01000001">
    <property type="protein sequence ID" value="SCB83586.1"/>
    <property type="molecule type" value="Genomic_DNA"/>
</dbReference>
<dbReference type="Proteomes" id="UP000242818">
    <property type="component" value="Unassembled WGS sequence"/>
</dbReference>
<evidence type="ECO:0000313" key="2">
    <source>
        <dbReference type="Proteomes" id="UP000242818"/>
    </source>
</evidence>
<dbReference type="RefSeq" id="WP_089708591.1">
    <property type="nucleotide sequence ID" value="NZ_FMAR01000001.1"/>
</dbReference>
<dbReference type="AlphaFoldDB" id="A0A1C3ZMW1"/>
<dbReference type="InterPro" id="IPR011990">
    <property type="entry name" value="TPR-like_helical_dom_sf"/>
</dbReference>
<dbReference type="InterPro" id="IPR041662">
    <property type="entry name" value="SusD-like_2"/>
</dbReference>
<dbReference type="PROSITE" id="PS51257">
    <property type="entry name" value="PROKAR_LIPOPROTEIN"/>
    <property type="match status" value="1"/>
</dbReference>
<proteinExistence type="predicted"/>
<accession>A0A1C3ZMW1</accession>
<protein>
    <submittedName>
        <fullName evidence="1">Susd and RagB outer membrane lipoprotein</fullName>
    </submittedName>
</protein>
<sequence length="571" mass="64215">MNTSSFKKLVQACTLSASIIALGSCKKDFQEINVDPQSITTVAPETLFYTAETKMLTSNASWYDTYACKLRWMQYCSNIWGYSTTNFTYFSSQIGASLYDDYNSVGSYITNAGYLATQKNTLDQYSDMLQMGKILIITKGMQTTDIQGSLAYKTAWQIRNGKDSSIYLNPSFESQEELYKTWNDDLVTCIQKLQNPPANVKKIGSYDRAFGGNTQQWIKTANALRLRIAIRLWKRLPDLAKSIATEVLAPANAANIPTGINDSFILWHANDYTTYNPGDWHSVYDMDCAAAPFMNYLKKYNDPRKNIFFQINNLTPDNIAAYNAQSSDKKVGGNITSAMTQWEGGTVSYDKRSTDEPYLARTLAGSPAVNMRAMNYPQTRLWKGTGYDGTGSGGNFAPLLTYADFCFMAAEFVLQDNIPSTQTASQWYTAGVTASVKQWDAIGNYCKVYDYEALTDVQLQAFLTQPGIAWDASKGLEQIYCQAYVEDFKNTNESWAQWKRTGFPNQTSSIIKFDKVLINGVEQNIPRKVKFEYPTVGTTNYDNIKARLDGMAAFPEFGGVTNEFGHLWWEN</sequence>
<gene>
    <name evidence="1" type="ORF">GA0116948_101467</name>
</gene>
<dbReference type="SUPFAM" id="SSF48452">
    <property type="entry name" value="TPR-like"/>
    <property type="match status" value="1"/>
</dbReference>
<reference evidence="1 2" key="1">
    <citation type="submission" date="2016-08" db="EMBL/GenBank/DDBJ databases">
        <authorList>
            <person name="Seilhamer J.J."/>
        </authorList>
    </citation>
    <scope>NUCLEOTIDE SEQUENCE [LARGE SCALE GENOMIC DNA]</scope>
    <source>
        <strain evidence="1 2">A37T2</strain>
    </source>
</reference>
<dbReference type="OrthoDB" id="9766256at2"/>
<name>A0A1C3ZMW1_9BACT</name>
<dbReference type="Pfam" id="PF12771">
    <property type="entry name" value="SusD-like_2"/>
    <property type="match status" value="1"/>
</dbReference>
<evidence type="ECO:0000313" key="1">
    <source>
        <dbReference type="EMBL" id="SCB83586.1"/>
    </source>
</evidence>
<keyword evidence="2" id="KW-1185">Reference proteome</keyword>
<dbReference type="STRING" id="1335309.GA0116948_101467"/>
<keyword evidence="1" id="KW-0449">Lipoprotein</keyword>